<keyword evidence="1" id="KW-0489">Methyltransferase</keyword>
<sequence>MTGTRTRGGFVFQAVEGVRTLFENPPTGTAADYVPALTRRLFDGVLGYDDIAYSQRNDWESVTFVDDDGQPAVVLTATGVGEDIRGARRRAVAALETEPSARYAVATNRDEMVVLARCSPDHPDATERDGIAIRTLTEIGVRAAVERSAGRSLAEALTPDQQLSFAKLTALQRDAVSAARDDPDADDPEPTLGDLTASSPSHETTPETLADTLTETLEDVLRPAVSDAFGRLSHRIQAFADRESTLEERIEEAKAAGDEVAVTDLRADLFDLREQYATARRLEAGFARWRRVAADGSEAEAAEAFVAESAAVALDTLLLARVAADRGLAGDLGAYREFWADEAEHAHRDAADMVQVVREELSGVSEDATDDGTFAWVFEAGIADAFADAVAALEAVDVGDLDARELTEAFDGHLGADARPVRGATRPSTAGLLLDRAGYTPDAAIDDAGSDLLDPACGDGSLLVGAADRLLARLDRTDATPAETLEAVRDRLHGFDVHPYAVHLAESRLLLRTVDVHADAAVADGSFSLGRFGVHRTDALRDERGGRFAGTAGGRRARRREQAADVKARDGFGFVVSDPPNGPVEEPPETDWNAAAGADWSALFLERTGHWLADGGRLSMAVDGSLLDDEAAAGTRSRLATGFRMRELIEFDTGGGAAPLFVAAERVDSGAESDSFTYARVTPTFLDLVREGLIRPGSGEETTPAELVSRCLPGSAGGDPPSMETVLVELGLVCDATVDGPMPVEVQSVDGDRLAEGAWAFGADSAAAAEESISPLDGQTTDEPDIGSPRSRVEK</sequence>
<evidence type="ECO:0000256" key="2">
    <source>
        <dbReference type="ARBA" id="ARBA00022679"/>
    </source>
</evidence>
<dbReference type="AlphaFoldDB" id="A0A8T4H1U5"/>
<evidence type="ECO:0000313" key="6">
    <source>
        <dbReference type="Proteomes" id="UP000823736"/>
    </source>
</evidence>
<comment type="caution">
    <text evidence="5">The sequence shown here is derived from an EMBL/GenBank/DDBJ whole genome shotgun (WGS) entry which is preliminary data.</text>
</comment>
<evidence type="ECO:0000256" key="3">
    <source>
        <dbReference type="ARBA" id="ARBA00022691"/>
    </source>
</evidence>
<dbReference type="GO" id="GO:0008168">
    <property type="term" value="F:methyltransferase activity"/>
    <property type="evidence" value="ECO:0007669"/>
    <property type="project" value="UniProtKB-KW"/>
</dbReference>
<dbReference type="RefSeq" id="WP_209491910.1">
    <property type="nucleotide sequence ID" value="NZ_JAGGLC010000004.1"/>
</dbReference>
<evidence type="ECO:0000313" key="5">
    <source>
        <dbReference type="EMBL" id="MBP1987575.1"/>
    </source>
</evidence>
<dbReference type="OrthoDB" id="45790at2157"/>
<dbReference type="PANTHER" id="PTHR33841">
    <property type="entry name" value="DNA METHYLTRANSFERASE YEEA-RELATED"/>
    <property type="match status" value="1"/>
</dbReference>
<accession>A0A8T4H1U5</accession>
<keyword evidence="2" id="KW-0808">Transferase</keyword>
<keyword evidence="3" id="KW-0949">S-adenosyl-L-methionine</keyword>
<reference evidence="5" key="1">
    <citation type="submission" date="2021-03" db="EMBL/GenBank/DDBJ databases">
        <title>Genomic Encyclopedia of Type Strains, Phase IV (KMG-IV): sequencing the most valuable type-strain genomes for metagenomic binning, comparative biology and taxonomic classification.</title>
        <authorList>
            <person name="Goeker M."/>
        </authorList>
    </citation>
    <scope>NUCLEOTIDE SEQUENCE</scope>
    <source>
        <strain evidence="5">DSM 26232</strain>
    </source>
</reference>
<dbReference type="Proteomes" id="UP000823736">
    <property type="component" value="Unassembled WGS sequence"/>
</dbReference>
<dbReference type="InterPro" id="IPR050953">
    <property type="entry name" value="N4_N6_ade-DNA_methylase"/>
</dbReference>
<organism evidence="5 6">
    <name type="scientific">Halolamina salifodinae</name>
    <dbReference type="NCBI Taxonomy" id="1202767"/>
    <lineage>
        <taxon>Archaea</taxon>
        <taxon>Methanobacteriati</taxon>
        <taxon>Methanobacteriota</taxon>
        <taxon>Stenosarchaea group</taxon>
        <taxon>Halobacteria</taxon>
        <taxon>Halobacteriales</taxon>
        <taxon>Haloferacaceae</taxon>
    </lineage>
</organism>
<dbReference type="GO" id="GO:0032259">
    <property type="term" value="P:methylation"/>
    <property type="evidence" value="ECO:0007669"/>
    <property type="project" value="UniProtKB-KW"/>
</dbReference>
<evidence type="ECO:0000256" key="4">
    <source>
        <dbReference type="SAM" id="MobiDB-lite"/>
    </source>
</evidence>
<dbReference type="InterPro" id="IPR029063">
    <property type="entry name" value="SAM-dependent_MTases_sf"/>
</dbReference>
<evidence type="ECO:0008006" key="7">
    <source>
        <dbReference type="Google" id="ProtNLM"/>
    </source>
</evidence>
<feature type="region of interest" description="Disordered" evidence="4">
    <location>
        <begin position="176"/>
        <end position="207"/>
    </location>
</feature>
<dbReference type="EMBL" id="JAGGLC010000004">
    <property type="protein sequence ID" value="MBP1987575.1"/>
    <property type="molecule type" value="Genomic_DNA"/>
</dbReference>
<name>A0A8T4H1U5_9EURY</name>
<feature type="region of interest" description="Disordered" evidence="4">
    <location>
        <begin position="766"/>
        <end position="795"/>
    </location>
</feature>
<protein>
    <recommendedName>
        <fullName evidence="7">N-6 DNA Methylase</fullName>
    </recommendedName>
</protein>
<evidence type="ECO:0000256" key="1">
    <source>
        <dbReference type="ARBA" id="ARBA00022603"/>
    </source>
</evidence>
<gene>
    <name evidence="5" type="ORF">J2753_002076</name>
</gene>
<dbReference type="PANTHER" id="PTHR33841:SF5">
    <property type="entry name" value="DNA METHYLASE (MODIFICATION METHYLASE) (METHYLTRANSFERASE)-RELATED"/>
    <property type="match status" value="1"/>
</dbReference>
<dbReference type="Gene3D" id="3.40.50.150">
    <property type="entry name" value="Vaccinia Virus protein VP39"/>
    <property type="match status" value="1"/>
</dbReference>
<keyword evidence="6" id="KW-1185">Reference proteome</keyword>
<proteinExistence type="predicted"/>
<dbReference type="SUPFAM" id="SSF53335">
    <property type="entry name" value="S-adenosyl-L-methionine-dependent methyltransferases"/>
    <property type="match status" value="1"/>
</dbReference>